<feature type="domain" description="Aminotransferase class V" evidence="11">
    <location>
        <begin position="4"/>
        <end position="370"/>
    </location>
</feature>
<protein>
    <recommendedName>
        <fullName evidence="3">cysteine desulfurase</fullName>
        <ecNumber evidence="3">2.8.1.7</ecNumber>
    </recommendedName>
</protein>
<evidence type="ECO:0000259" key="11">
    <source>
        <dbReference type="Pfam" id="PF00266"/>
    </source>
</evidence>
<dbReference type="SUPFAM" id="SSF53383">
    <property type="entry name" value="PLP-dependent transferases"/>
    <property type="match status" value="1"/>
</dbReference>
<dbReference type="PANTHER" id="PTHR11601">
    <property type="entry name" value="CYSTEINE DESULFURYLASE FAMILY MEMBER"/>
    <property type="match status" value="1"/>
</dbReference>
<dbReference type="FunFam" id="3.40.640.10:FF:000084">
    <property type="entry name" value="IscS-like cysteine desulfurase"/>
    <property type="match status" value="1"/>
</dbReference>
<evidence type="ECO:0000256" key="4">
    <source>
        <dbReference type="ARBA" id="ARBA00022679"/>
    </source>
</evidence>
<evidence type="ECO:0000256" key="5">
    <source>
        <dbReference type="ARBA" id="ARBA00022723"/>
    </source>
</evidence>
<comment type="catalytic activity">
    <reaction evidence="9">
        <text>(sulfur carrier)-H + L-cysteine = (sulfur carrier)-SH + L-alanine</text>
        <dbReference type="Rhea" id="RHEA:43892"/>
        <dbReference type="Rhea" id="RHEA-COMP:14737"/>
        <dbReference type="Rhea" id="RHEA-COMP:14739"/>
        <dbReference type="ChEBI" id="CHEBI:29917"/>
        <dbReference type="ChEBI" id="CHEBI:35235"/>
        <dbReference type="ChEBI" id="CHEBI:57972"/>
        <dbReference type="ChEBI" id="CHEBI:64428"/>
        <dbReference type="EC" id="2.8.1.7"/>
    </reaction>
</comment>
<keyword evidence="5" id="KW-0479">Metal-binding</keyword>
<dbReference type="InterPro" id="IPR015421">
    <property type="entry name" value="PyrdxlP-dep_Trfase_major"/>
</dbReference>
<dbReference type="Pfam" id="PF00266">
    <property type="entry name" value="Aminotran_5"/>
    <property type="match status" value="1"/>
</dbReference>
<dbReference type="Proteomes" id="UP000051645">
    <property type="component" value="Unassembled WGS sequence"/>
</dbReference>
<dbReference type="PATRIC" id="fig|81857.3.peg.266"/>
<reference evidence="14 15" key="1">
    <citation type="journal article" date="2015" name="Genome Announc.">
        <title>Expanding the biotechnology potential of lactobacilli through comparative genomics of 213 strains and associated genera.</title>
        <authorList>
            <person name="Sun Z."/>
            <person name="Harris H.M."/>
            <person name="McCann A."/>
            <person name="Guo C."/>
            <person name="Argimon S."/>
            <person name="Zhang W."/>
            <person name="Yang X."/>
            <person name="Jeffery I.B."/>
            <person name="Cooney J.C."/>
            <person name="Kagawa T.F."/>
            <person name="Liu W."/>
            <person name="Song Y."/>
            <person name="Salvetti E."/>
            <person name="Wrobel A."/>
            <person name="Rasinkangas P."/>
            <person name="Parkhill J."/>
            <person name="Rea M.C."/>
            <person name="O'Sullivan O."/>
            <person name="Ritari J."/>
            <person name="Douillard F.P."/>
            <person name="Paul Ross R."/>
            <person name="Yang R."/>
            <person name="Briner A.E."/>
            <person name="Felis G.E."/>
            <person name="de Vos W.M."/>
            <person name="Barrangou R."/>
            <person name="Klaenhammer T.R."/>
            <person name="Caufield P.W."/>
            <person name="Cui Y."/>
            <person name="Zhang H."/>
            <person name="O'Toole P.W."/>
        </authorList>
    </citation>
    <scope>NUCLEOTIDE SEQUENCE [LARGE SCALE GENOMIC DNA]</scope>
    <source>
        <strain evidence="12 15">ATCC BAA-66</strain>
        <strain evidence="13 14">DSM 13344</strain>
    </source>
</reference>
<evidence type="ECO:0000256" key="3">
    <source>
        <dbReference type="ARBA" id="ARBA00012239"/>
    </source>
</evidence>
<dbReference type="InterPro" id="IPR015422">
    <property type="entry name" value="PyrdxlP-dep_Trfase_small"/>
</dbReference>
<dbReference type="Proteomes" id="UP000051751">
    <property type="component" value="Unassembled WGS sequence"/>
</dbReference>
<evidence type="ECO:0000313" key="15">
    <source>
        <dbReference type="Proteomes" id="UP000051751"/>
    </source>
</evidence>
<keyword evidence="8" id="KW-0411">Iron-sulfur</keyword>
<comment type="caution">
    <text evidence="13">The sequence shown here is derived from an EMBL/GenBank/DDBJ whole genome shotgun (WGS) entry which is preliminary data.</text>
</comment>
<keyword evidence="6" id="KW-0663">Pyridoxal phosphate</keyword>
<dbReference type="PROSITE" id="PS00595">
    <property type="entry name" value="AA_TRANSFER_CLASS_5"/>
    <property type="match status" value="1"/>
</dbReference>
<evidence type="ECO:0000256" key="8">
    <source>
        <dbReference type="ARBA" id="ARBA00023014"/>
    </source>
</evidence>
<dbReference type="EMBL" id="JQAT01000001">
    <property type="protein sequence ID" value="KRN29376.1"/>
    <property type="molecule type" value="Genomic_DNA"/>
</dbReference>
<dbReference type="OrthoDB" id="9808002at2"/>
<proteinExistence type="inferred from homology"/>
<evidence type="ECO:0000313" key="13">
    <source>
        <dbReference type="EMBL" id="KRN34095.1"/>
    </source>
</evidence>
<dbReference type="InterPro" id="IPR016454">
    <property type="entry name" value="Cysteine_dSase"/>
</dbReference>
<keyword evidence="4" id="KW-0808">Transferase</keyword>
<evidence type="ECO:0000256" key="6">
    <source>
        <dbReference type="ARBA" id="ARBA00022898"/>
    </source>
</evidence>
<dbReference type="GO" id="GO:0031071">
    <property type="term" value="F:cysteine desulfurase activity"/>
    <property type="evidence" value="ECO:0007669"/>
    <property type="project" value="UniProtKB-EC"/>
</dbReference>
<evidence type="ECO:0000313" key="12">
    <source>
        <dbReference type="EMBL" id="KRN29376.1"/>
    </source>
</evidence>
<dbReference type="InterPro" id="IPR000192">
    <property type="entry name" value="Aminotrans_V_dom"/>
</dbReference>
<dbReference type="GO" id="GO:0046872">
    <property type="term" value="F:metal ion binding"/>
    <property type="evidence" value="ECO:0007669"/>
    <property type="project" value="UniProtKB-KW"/>
</dbReference>
<dbReference type="AlphaFoldDB" id="A0A0R2FZW3"/>
<evidence type="ECO:0000256" key="1">
    <source>
        <dbReference type="ARBA" id="ARBA00001933"/>
    </source>
</evidence>
<dbReference type="Gene3D" id="3.40.640.10">
    <property type="entry name" value="Type I PLP-dependent aspartate aminotransferase-like (Major domain)"/>
    <property type="match status" value="1"/>
</dbReference>
<keyword evidence="7" id="KW-0408">Iron</keyword>
<evidence type="ECO:0000256" key="9">
    <source>
        <dbReference type="ARBA" id="ARBA00050776"/>
    </source>
</evidence>
<dbReference type="NCBIfam" id="NF002806">
    <property type="entry name" value="PRK02948.1"/>
    <property type="match status" value="1"/>
</dbReference>
<dbReference type="GO" id="GO:0051536">
    <property type="term" value="F:iron-sulfur cluster binding"/>
    <property type="evidence" value="ECO:0007669"/>
    <property type="project" value="UniProtKB-KW"/>
</dbReference>
<dbReference type="PIRSF" id="PIRSF005572">
    <property type="entry name" value="NifS"/>
    <property type="match status" value="1"/>
</dbReference>
<dbReference type="EMBL" id="JQAZ01000001">
    <property type="protein sequence ID" value="KRN34095.1"/>
    <property type="molecule type" value="Genomic_DNA"/>
</dbReference>
<organism evidence="13 14">
    <name type="scientific">Lactobacillus selangorensis</name>
    <dbReference type="NCBI Taxonomy" id="81857"/>
    <lineage>
        <taxon>Bacteria</taxon>
        <taxon>Bacillati</taxon>
        <taxon>Bacillota</taxon>
        <taxon>Bacilli</taxon>
        <taxon>Lactobacillales</taxon>
        <taxon>Lactobacillaceae</taxon>
        <taxon>Lactobacillus</taxon>
    </lineage>
</organism>
<dbReference type="InterPro" id="IPR015424">
    <property type="entry name" value="PyrdxlP-dep_Trfase"/>
</dbReference>
<dbReference type="InterPro" id="IPR020578">
    <property type="entry name" value="Aminotrans_V_PyrdxlP_BS"/>
</dbReference>
<evidence type="ECO:0000313" key="14">
    <source>
        <dbReference type="Proteomes" id="UP000051645"/>
    </source>
</evidence>
<dbReference type="EC" id="2.8.1.7" evidence="3"/>
<comment type="cofactor">
    <cofactor evidence="1 10">
        <name>pyridoxal 5'-phosphate</name>
        <dbReference type="ChEBI" id="CHEBI:597326"/>
    </cofactor>
</comment>
<keyword evidence="14" id="KW-1185">Reference proteome</keyword>
<dbReference type="Gene3D" id="3.90.1150.10">
    <property type="entry name" value="Aspartate Aminotransferase, domain 1"/>
    <property type="match status" value="1"/>
</dbReference>
<dbReference type="RefSeq" id="WP_057768689.1">
    <property type="nucleotide sequence ID" value="NZ_JQAT01000001.1"/>
</dbReference>
<comment type="similarity">
    <text evidence="2">Belongs to the class-V pyridoxal-phosphate-dependent aminotransferase family. NifS/IscS subfamily.</text>
</comment>
<evidence type="ECO:0000256" key="2">
    <source>
        <dbReference type="ARBA" id="ARBA00006490"/>
    </source>
</evidence>
<evidence type="ECO:0000256" key="7">
    <source>
        <dbReference type="ARBA" id="ARBA00023004"/>
    </source>
</evidence>
<dbReference type="PANTHER" id="PTHR11601:SF34">
    <property type="entry name" value="CYSTEINE DESULFURASE"/>
    <property type="match status" value="1"/>
</dbReference>
<dbReference type="Gene3D" id="1.10.260.50">
    <property type="match status" value="1"/>
</dbReference>
<dbReference type="STRING" id="81857.IV38_GL000260"/>
<sequence length="392" mass="43431">MKHIYLDNAATTPMAPEVIATMTDQMQNDFGNASSTHYFGQQAHRVLDESRHTLAQNIHAKKDDEIIFTSGATESNNTVIMQTAKKRQSLGKHIITTAIEHHSVMKPLEYLETQGFRVTYLPVDENGLISLDDFQEALDDETILVAIMMGNNEVGSHMPIHEIGEILKDHQAWFLTDATQAFGELEIDVQKDHIDFLSASAHKINGPKGIGILYVRDGLYLDSFIRGGEQEKKRRAGTENIPEIAGFAKAVTLLTPEKKAAERDRFAGFKRQIVDGLRANGIDFEVNGSLAPDTLGHVFNLWIKGISTYVLQMNLDLAGFAISGGSACTAGDLEPSHVLIAMYGQDSPRIKESIRISFGTYTTSDDIDQFVAALTKIVQRIQAKQQREKETV</sequence>
<name>A0A0R2FZW3_9LACO</name>
<gene>
    <name evidence="12" type="ORF">IV38_GL000260</name>
    <name evidence="13" type="ORF">IV40_GL000409</name>
</gene>
<evidence type="ECO:0000256" key="10">
    <source>
        <dbReference type="RuleBase" id="RU004504"/>
    </source>
</evidence>
<accession>A0A0R2FZW3</accession>